<name>A0A662ZHU0_9GAMM</name>
<organism evidence="1 2">
    <name type="scientific">Ruminobacter amylophilus</name>
    <dbReference type="NCBI Taxonomy" id="867"/>
    <lineage>
        <taxon>Bacteria</taxon>
        <taxon>Pseudomonadati</taxon>
        <taxon>Pseudomonadota</taxon>
        <taxon>Gammaproteobacteria</taxon>
        <taxon>Aeromonadales</taxon>
        <taxon>Succinivibrionaceae</taxon>
        <taxon>Ruminobacter</taxon>
    </lineage>
</organism>
<protein>
    <submittedName>
        <fullName evidence="1">Uncharacterized protein</fullName>
    </submittedName>
</protein>
<keyword evidence="2" id="KW-1185">Reference proteome</keyword>
<accession>A0A662ZHU0</accession>
<gene>
    <name evidence="1" type="ORF">SAMN02910344_01444</name>
</gene>
<dbReference type="OrthoDB" id="2069251at2"/>
<dbReference type="AlphaFoldDB" id="A0A662ZHU0"/>
<sequence length="249" mass="28681">MNQTIKKLEEIVEREGVDYLHDEPYEVYLELTDAKVCPKNIAGGILLVLLNEILYDNEDIADDIAAFTETISKECGLTKRISEYVACILASLYSEDNRRKWNGEQSEIEEFLSEDLDLDWYGSGYWYGNNAPIECNYDAHFTIRPKDTKLILNNLSSDLKITPLISCDELTILIEDQISDYLDRMFDDFLMEAENELNEFLDSSFEVFCPPDEYSPPSADDFNCLKHLKNWCKENGFTVVSFEGNGSKY</sequence>
<dbReference type="EMBL" id="FOXF01000025">
    <property type="protein sequence ID" value="SFP45817.1"/>
    <property type="molecule type" value="Genomic_DNA"/>
</dbReference>
<proteinExistence type="predicted"/>
<reference evidence="1 2" key="1">
    <citation type="submission" date="2016-10" db="EMBL/GenBank/DDBJ databases">
        <authorList>
            <person name="Varghese N."/>
            <person name="Submissions S."/>
        </authorList>
    </citation>
    <scope>NUCLEOTIDE SEQUENCE [LARGE SCALE GENOMIC DNA]</scope>
    <source>
        <strain evidence="1 2">DSM 1361</strain>
    </source>
</reference>
<evidence type="ECO:0000313" key="2">
    <source>
        <dbReference type="Proteomes" id="UP000243745"/>
    </source>
</evidence>
<dbReference type="Proteomes" id="UP000243745">
    <property type="component" value="Unassembled WGS sequence"/>
</dbReference>
<dbReference type="RefSeq" id="WP_093142395.1">
    <property type="nucleotide sequence ID" value="NZ_FOXF01000025.1"/>
</dbReference>
<evidence type="ECO:0000313" key="1">
    <source>
        <dbReference type="EMBL" id="SFP45817.1"/>
    </source>
</evidence>